<sequence length="476" mass="53212">MARLLDLPVEVLPLILTHILKSHHLTLICLVSHTFLYYARPLLYKRIFIYAWHRQGKTKVIQLFTTLARKPELAALVGVLGSRLRALASQMRDFPKALSVEEQDRLMDLCITGLKNCINLRSCTWTRDGSLTTPLLRALLSSSTLQEFSLNGHYEGHYDPTLLLQFSRLQKLTIIMPSSDIISLLPAWLGACSETLKSLSLICKASPRLTDEILSSAAESLSSLQRLHLAGCTKITHKGILAVMRVNPSLVSLGLEGLSPTFDMEELSGHCTSHDLTSLLRSLTLTMPSSGNIDKWFNQVLSLVKESPLEEFQIYTVGGDLVTGRALSEDFVARIVGAHSHRLRKFAVQRLRTSMQVIGMICQNCPMLEQLYVVLEDRNWGALGQCLSTASNLRMLHINFPPDTLGEDERPILSESEMLFIAQHCGPRLVQFGASTRVRLVERTAFRDGDGEIHTGMKLVPYESPEIPEQFLVQQA</sequence>
<evidence type="ECO:0000313" key="1">
    <source>
        <dbReference type="EMBL" id="KZS89978.1"/>
    </source>
</evidence>
<keyword evidence="2" id="KW-1185">Reference proteome</keyword>
<dbReference type="Proteomes" id="UP000076722">
    <property type="component" value="Unassembled WGS sequence"/>
</dbReference>
<dbReference type="STRING" id="1314777.A0A164QUG6"/>
<dbReference type="EMBL" id="KV419424">
    <property type="protein sequence ID" value="KZS89978.1"/>
    <property type="molecule type" value="Genomic_DNA"/>
</dbReference>
<organism evidence="1 2">
    <name type="scientific">Sistotremastrum niveocremeum HHB9708</name>
    <dbReference type="NCBI Taxonomy" id="1314777"/>
    <lineage>
        <taxon>Eukaryota</taxon>
        <taxon>Fungi</taxon>
        <taxon>Dikarya</taxon>
        <taxon>Basidiomycota</taxon>
        <taxon>Agaricomycotina</taxon>
        <taxon>Agaricomycetes</taxon>
        <taxon>Sistotremastrales</taxon>
        <taxon>Sistotremastraceae</taxon>
        <taxon>Sertulicium</taxon>
        <taxon>Sertulicium niveocremeum</taxon>
    </lineage>
</organism>
<dbReference type="OrthoDB" id="2585512at2759"/>
<dbReference type="SUPFAM" id="SSF52047">
    <property type="entry name" value="RNI-like"/>
    <property type="match status" value="1"/>
</dbReference>
<evidence type="ECO:0000313" key="2">
    <source>
        <dbReference type="Proteomes" id="UP000076722"/>
    </source>
</evidence>
<reference evidence="1 2" key="1">
    <citation type="journal article" date="2016" name="Mol. Biol. Evol.">
        <title>Comparative Genomics of Early-Diverging Mushroom-Forming Fungi Provides Insights into the Origins of Lignocellulose Decay Capabilities.</title>
        <authorList>
            <person name="Nagy L.G."/>
            <person name="Riley R."/>
            <person name="Tritt A."/>
            <person name="Adam C."/>
            <person name="Daum C."/>
            <person name="Floudas D."/>
            <person name="Sun H."/>
            <person name="Yadav J.S."/>
            <person name="Pangilinan J."/>
            <person name="Larsson K.H."/>
            <person name="Matsuura K."/>
            <person name="Barry K."/>
            <person name="Labutti K."/>
            <person name="Kuo R."/>
            <person name="Ohm R.A."/>
            <person name="Bhattacharya S.S."/>
            <person name="Shirouzu T."/>
            <person name="Yoshinaga Y."/>
            <person name="Martin F.M."/>
            <person name="Grigoriev I.V."/>
            <person name="Hibbett D.S."/>
        </authorList>
    </citation>
    <scope>NUCLEOTIDE SEQUENCE [LARGE SCALE GENOMIC DNA]</scope>
    <source>
        <strain evidence="1 2">HHB9708</strain>
    </source>
</reference>
<dbReference type="Gene3D" id="3.80.10.10">
    <property type="entry name" value="Ribonuclease Inhibitor"/>
    <property type="match status" value="1"/>
</dbReference>
<protein>
    <recommendedName>
        <fullName evidence="3">F-box domain-containing protein</fullName>
    </recommendedName>
</protein>
<gene>
    <name evidence="1" type="ORF">SISNIDRAFT_525508</name>
</gene>
<evidence type="ECO:0008006" key="3">
    <source>
        <dbReference type="Google" id="ProtNLM"/>
    </source>
</evidence>
<accession>A0A164QUG6</accession>
<dbReference type="InterPro" id="IPR032675">
    <property type="entry name" value="LRR_dom_sf"/>
</dbReference>
<name>A0A164QUG6_9AGAM</name>
<proteinExistence type="predicted"/>
<dbReference type="AlphaFoldDB" id="A0A164QUG6"/>